<dbReference type="EMBL" id="BFAG01000020">
    <property type="protein sequence ID" value="GBF07995.1"/>
    <property type="molecule type" value="Genomic_DNA"/>
</dbReference>
<dbReference type="SMR" id="A0A2I9E2I0"/>
<evidence type="ECO:0007829" key="8">
    <source>
        <dbReference type="PDB" id="8QVC"/>
    </source>
</evidence>
<evidence type="ECO:0000313" key="6">
    <source>
        <dbReference type="EMBL" id="GBF07995.1"/>
    </source>
</evidence>
<dbReference type="GO" id="GO:0016829">
    <property type="term" value="F:lyase activity"/>
    <property type="evidence" value="ECO:0007669"/>
    <property type="project" value="UniProtKB-KW"/>
</dbReference>
<comment type="caution">
    <text evidence="6">The sequence shown here is derived from an EMBL/GenBank/DDBJ whole genome shotgun (WGS) entry which is preliminary data.</text>
</comment>
<dbReference type="PDB" id="8QVC">
    <property type="method" value="X-ray"/>
    <property type="resolution" value="1.80 A"/>
    <property type="chains" value="B=1-125"/>
</dbReference>
<keyword evidence="2" id="KW-0119">Carbohydrate metabolism</keyword>
<dbReference type="RefSeq" id="WP_103131276.1">
    <property type="nucleotide sequence ID" value="NZ_BFAG01000020.1"/>
</dbReference>
<evidence type="ECO:0000256" key="3">
    <source>
        <dbReference type="ARBA" id="ARBA00046336"/>
    </source>
</evidence>
<dbReference type="InterPro" id="IPR045959">
    <property type="entry name" value="CGDB"/>
</dbReference>
<name>A0A2I9E2I0_9DEIO</name>
<reference evidence="8 9" key="2">
    <citation type="journal article" date="2024" name="J. Mol. Biol.">
        <title>Structural and Functional Characterization of a Gene Cluster Responsible for Deglycosylation of C-glucosyl Flavonoids and Xanthonoids by Deinococcus aerius.</title>
        <authorList>
            <person name="Furlanetto V."/>
            <person name="Kalyani D.C."/>
            <person name="Kostelac A."/>
            <person name="Puc J."/>
            <person name="Haltrich D."/>
            <person name="Hallberg B.M."/>
            <person name="Divne C."/>
        </authorList>
    </citation>
    <scope>X-RAY CRYSTALLOGRAPHY (1.80 ANGSTROMS)</scope>
</reference>
<dbReference type="PDB" id="8UMC">
    <property type="method" value="EM"/>
    <property type="resolution" value="2.50 A"/>
    <property type="chains" value="B/D=1-123"/>
</dbReference>
<keyword evidence="8 9" id="KW-0002">3D-structure</keyword>
<dbReference type="AlphaFoldDB" id="A0A2I9E2I0"/>
<accession>A0A2I9E2I0</accession>
<reference evidence="7" key="1">
    <citation type="submission" date="2018-01" db="EMBL/GenBank/DDBJ databases">
        <title>Draft Genome Sequence of the Radioresistant Bacterium Deinococcus aerius TR0125, Isolated from the Higher Atmosphere above Japan.</title>
        <authorList>
            <person name="Satoh K."/>
            <person name="Arai H."/>
            <person name="Sanzen T."/>
            <person name="Kawaguchi Y."/>
            <person name="Hayashi H."/>
            <person name="Yokobori S."/>
            <person name="Yamagishi A."/>
            <person name="Oono Y."/>
            <person name="Narumi I."/>
        </authorList>
    </citation>
    <scope>NUCLEOTIDE SEQUENCE [LARGE SCALE GENOMIC DNA]</scope>
    <source>
        <strain evidence="7">TR0125</strain>
    </source>
</reference>
<evidence type="ECO:0007829" key="9">
    <source>
        <dbReference type="PDB" id="8QVD"/>
    </source>
</evidence>
<protein>
    <recommendedName>
        <fullName evidence="4">C-deglycosylation enzyme beta subunit</fullName>
    </recommendedName>
</protein>
<evidence type="ECO:0000256" key="1">
    <source>
        <dbReference type="ARBA" id="ARBA00023239"/>
    </source>
</evidence>
<dbReference type="OrthoDB" id="1956341at2"/>
<dbReference type="Pfam" id="PF19906">
    <property type="entry name" value="CGDB"/>
    <property type="match status" value="1"/>
</dbReference>
<evidence type="ECO:0000256" key="4">
    <source>
        <dbReference type="ARBA" id="ARBA00047208"/>
    </source>
</evidence>
<dbReference type="PDB" id="8QVD">
    <property type="method" value="X-ray"/>
    <property type="resolution" value="3.30 A"/>
    <property type="chains" value="B/D=1-125"/>
</dbReference>
<evidence type="ECO:0000256" key="2">
    <source>
        <dbReference type="ARBA" id="ARBA00023277"/>
    </source>
</evidence>
<feature type="domain" description="C-glycoside deglycosidase beta subunit" evidence="5">
    <location>
        <begin position="2"/>
        <end position="108"/>
    </location>
</feature>
<evidence type="ECO:0000259" key="5">
    <source>
        <dbReference type="Pfam" id="PF19906"/>
    </source>
</evidence>
<comment type="similarity">
    <text evidence="3">Belongs to the C-glycoside deglycosidase beta subunit family.</text>
</comment>
<sequence>MFDKYIVVEDSLKRVPGGVQFGVRLPYYRGLGLSMVETMDVTVDGERVPEENLTVTLGDRTVPFARRDDETDTIWNFGEIATVTARLPHELGPGEHQVGVNFGLRISYFPVPMVGQDAKTLKLVD</sequence>
<evidence type="ECO:0000313" key="7">
    <source>
        <dbReference type="Proteomes" id="UP000236569"/>
    </source>
</evidence>
<gene>
    <name evidence="6" type="ORF">DAERI_200052</name>
</gene>
<organism evidence="6 7">
    <name type="scientific">Deinococcus aerius</name>
    <dbReference type="NCBI Taxonomy" id="200253"/>
    <lineage>
        <taxon>Bacteria</taxon>
        <taxon>Thermotogati</taxon>
        <taxon>Deinococcota</taxon>
        <taxon>Deinococci</taxon>
        <taxon>Deinococcales</taxon>
        <taxon>Deinococcaceae</taxon>
        <taxon>Deinococcus</taxon>
    </lineage>
</organism>
<proteinExistence type="evidence at protein level"/>
<dbReference type="Proteomes" id="UP000236569">
    <property type="component" value="Unassembled WGS sequence"/>
</dbReference>
<keyword evidence="7" id="KW-1185">Reference proteome</keyword>
<dbReference type="EMDB" id="EMD-42375"/>
<keyword evidence="1" id="KW-0456">Lyase</keyword>